<dbReference type="Pfam" id="PF08596">
    <property type="entry name" value="Lgl_C"/>
    <property type="match status" value="1"/>
</dbReference>
<evidence type="ECO:0000256" key="2">
    <source>
        <dbReference type="ARBA" id="ARBA00022483"/>
    </source>
</evidence>
<feature type="region of interest" description="Disordered" evidence="6">
    <location>
        <begin position="998"/>
        <end position="1034"/>
    </location>
</feature>
<feature type="compositionally biased region" description="Low complexity" evidence="6">
    <location>
        <begin position="1004"/>
        <end position="1034"/>
    </location>
</feature>
<evidence type="ECO:0000313" key="8">
    <source>
        <dbReference type="EMBL" id="GMM37689.1"/>
    </source>
</evidence>
<dbReference type="SUPFAM" id="SSF50978">
    <property type="entry name" value="WD40 repeat-like"/>
    <property type="match status" value="2"/>
</dbReference>
<name>A0AAV5QSH6_9ASCO</name>
<reference evidence="8 9" key="1">
    <citation type="journal article" date="2023" name="Elife">
        <title>Identification of key yeast species and microbe-microbe interactions impacting larval growth of Drosophila in the wild.</title>
        <authorList>
            <person name="Mure A."/>
            <person name="Sugiura Y."/>
            <person name="Maeda R."/>
            <person name="Honda K."/>
            <person name="Sakurai N."/>
            <person name="Takahashi Y."/>
            <person name="Watada M."/>
            <person name="Katoh T."/>
            <person name="Gotoh A."/>
            <person name="Gotoh Y."/>
            <person name="Taniguchi I."/>
            <person name="Nakamura K."/>
            <person name="Hayashi T."/>
            <person name="Katayama T."/>
            <person name="Uemura T."/>
            <person name="Hattori Y."/>
        </authorList>
    </citation>
    <scope>NUCLEOTIDE SEQUENCE [LARGE SCALE GENOMIC DNA]</scope>
    <source>
        <strain evidence="8 9">SC-9</strain>
    </source>
</reference>
<protein>
    <submittedName>
        <fullName evidence="8">Rab GTPase-binding protein</fullName>
    </submittedName>
</protein>
<gene>
    <name evidence="8" type="ORF">DASC09_050140</name>
</gene>
<evidence type="ECO:0000256" key="6">
    <source>
        <dbReference type="SAM" id="MobiDB-lite"/>
    </source>
</evidence>
<keyword evidence="3 5" id="KW-0853">WD repeat</keyword>
<comment type="caution">
    <text evidence="8">The sequence shown here is derived from an EMBL/GenBank/DDBJ whole genome shotgun (WGS) entry which is preliminary data.</text>
</comment>
<feature type="domain" description="Lethal giant larvae (Lgl)-like C-terminal" evidence="7">
    <location>
        <begin position="558"/>
        <end position="978"/>
    </location>
</feature>
<feature type="repeat" description="WD" evidence="5">
    <location>
        <begin position="497"/>
        <end position="529"/>
    </location>
</feature>
<dbReference type="InterPro" id="IPR019775">
    <property type="entry name" value="WD40_repeat_CS"/>
</dbReference>
<dbReference type="GO" id="GO:0045159">
    <property type="term" value="F:myosin II binding"/>
    <property type="evidence" value="ECO:0007669"/>
    <property type="project" value="TreeGrafter"/>
</dbReference>
<dbReference type="GO" id="GO:0005737">
    <property type="term" value="C:cytoplasm"/>
    <property type="evidence" value="ECO:0007669"/>
    <property type="project" value="TreeGrafter"/>
</dbReference>
<dbReference type="RefSeq" id="XP_064854685.1">
    <property type="nucleotide sequence ID" value="XM_064998613.1"/>
</dbReference>
<sequence length="1095" mass="120411">MYKSKHKLKSISNNIKSATLSDFSSGLTPQDFQISPVSHYGISGTVISMGFDPVQSLLALGNNQGEVYVFGQKGVEIVFKTSRPEPVLYLKFIKNVFLVAVTASSILQVYSLESKQSLTECKVPGNVSIVESDPSLDFIYLGLDTGVIMIYDVVKGYLTPHKITNLQKTHVIRKSWNHSATPHIDPTRIDNSIRSLQVHPRDIGVLLIAYSKTVVLYSVTERKIKKEFDYEVPPGAPGGDLTNVETSRQPDVVKALFHPNGLNILTCHEDGSLVFWDTNNGTLIQARTLFDTDVDKPQSGLFNNVKMVQPMRYNKITQIEWVCEANPENTSLLIAGGDSIKSNNPNERETNLNLTRIDFGTTPKYSITSYEKMSEFYSNPKNLKIFPISQKSSIRSFLPLPASSPFFAGNHNPNVIFVLLENGIMEVLRYPYGNSIHSSSILPPSLSWVHPELTCLSAIIAPRTQWMGILQTLESERKKKIARQNGASDFYDETILTGGAASTVKQRVFTEGRSVIISGHSDGTVKLWDGSRSELDEISVIEIDTSFGLGQASNPSPVNKVSFSGHTTDLIISNDDGDTILYKFGNNRLYDPNITRNDYDLDSSLTMKLKKKNAPSNSHSLIVNVENNIPAYIHKGFLPIIMIRAPRNGDGPKLTVTALKNSNIEFAAIAYNDGQIMVVDRRVSDIIFMENINKISSKRKSTGSLSYVTSIEFGIMKGSEDAKYSSILMFLGTSVGNLITFQIVPGSSPNSRSRFQIKFLSCVDADNSKIRNIIPINADNGASAVAKTQEFAQLGSGVLIKGLILTVSSFGIRLFKSPTHKSANVNFQNSNSGEIVTADICRVRPVNDMSISSGEVTVMSVLFENGQVKFLSIPSLNEITTLALNCRLNRAFATQSTVLLNGDILIRNDKTEGSLVHITRSGSVRGGAEADSDLLFNFELKIPQRPTFNSLQWARGSKVTTLDDLLMVFEGERRPRTKYPKEAGLAENSMANSALQTMIGGVNGSSNDSNPGPSSDPYGGGPSRSYTSSSNSSAGNNKGWGFDMSNLQRSLNNTYKGIEDRFNEAGNNIAEQYNETVEDTKNNMMKSMIKSKFSF</sequence>
<keyword evidence="9" id="KW-1185">Reference proteome</keyword>
<dbReference type="Proteomes" id="UP001360560">
    <property type="component" value="Unassembled WGS sequence"/>
</dbReference>
<dbReference type="InterPro" id="IPR013905">
    <property type="entry name" value="Lgl_C_dom"/>
</dbReference>
<dbReference type="GO" id="GO:0006887">
    <property type="term" value="P:exocytosis"/>
    <property type="evidence" value="ECO:0007669"/>
    <property type="project" value="UniProtKB-KW"/>
</dbReference>
<evidence type="ECO:0000256" key="4">
    <source>
        <dbReference type="ARBA" id="ARBA00022737"/>
    </source>
</evidence>
<dbReference type="GeneID" id="90075664"/>
<dbReference type="GO" id="GO:0005886">
    <property type="term" value="C:plasma membrane"/>
    <property type="evidence" value="ECO:0007669"/>
    <property type="project" value="TreeGrafter"/>
</dbReference>
<dbReference type="SMART" id="SM00320">
    <property type="entry name" value="WD40"/>
    <property type="match status" value="5"/>
</dbReference>
<keyword evidence="2" id="KW-0268">Exocytosis</keyword>
<evidence type="ECO:0000256" key="5">
    <source>
        <dbReference type="PROSITE-ProRule" id="PRU00221"/>
    </source>
</evidence>
<dbReference type="PROSITE" id="PS50082">
    <property type="entry name" value="WD_REPEATS_2"/>
    <property type="match status" value="2"/>
</dbReference>
<organism evidence="8 9">
    <name type="scientific">Saccharomycopsis crataegensis</name>
    <dbReference type="NCBI Taxonomy" id="43959"/>
    <lineage>
        <taxon>Eukaryota</taxon>
        <taxon>Fungi</taxon>
        <taxon>Dikarya</taxon>
        <taxon>Ascomycota</taxon>
        <taxon>Saccharomycotina</taxon>
        <taxon>Saccharomycetes</taxon>
        <taxon>Saccharomycopsidaceae</taxon>
        <taxon>Saccharomycopsis</taxon>
    </lineage>
</organism>
<dbReference type="GO" id="GO:0006893">
    <property type="term" value="P:Golgi to plasma membrane transport"/>
    <property type="evidence" value="ECO:0007669"/>
    <property type="project" value="TreeGrafter"/>
</dbReference>
<dbReference type="InterPro" id="IPR015943">
    <property type="entry name" value="WD40/YVTN_repeat-like_dom_sf"/>
</dbReference>
<dbReference type="PROSITE" id="PS00678">
    <property type="entry name" value="WD_REPEATS_1"/>
    <property type="match status" value="1"/>
</dbReference>
<comment type="similarity">
    <text evidence="1">Belongs to the WD repeat L(2)GL family.</text>
</comment>
<evidence type="ECO:0000256" key="1">
    <source>
        <dbReference type="ARBA" id="ARBA00008070"/>
    </source>
</evidence>
<dbReference type="Gene3D" id="2.130.10.10">
    <property type="entry name" value="YVTN repeat-like/Quinoprotein amine dehydrogenase"/>
    <property type="match status" value="3"/>
</dbReference>
<dbReference type="EMBL" id="BTFZ01000012">
    <property type="protein sequence ID" value="GMM37689.1"/>
    <property type="molecule type" value="Genomic_DNA"/>
</dbReference>
<dbReference type="PANTHER" id="PTHR10241">
    <property type="entry name" value="LETHAL 2 GIANT LARVAE PROTEIN"/>
    <property type="match status" value="1"/>
</dbReference>
<dbReference type="GO" id="GO:0019905">
    <property type="term" value="F:syntaxin binding"/>
    <property type="evidence" value="ECO:0007669"/>
    <property type="project" value="TreeGrafter"/>
</dbReference>
<evidence type="ECO:0000313" key="9">
    <source>
        <dbReference type="Proteomes" id="UP001360560"/>
    </source>
</evidence>
<proteinExistence type="inferred from homology"/>
<dbReference type="InterPro" id="IPR036322">
    <property type="entry name" value="WD40_repeat_dom_sf"/>
</dbReference>
<dbReference type="PANTHER" id="PTHR10241:SF25">
    <property type="entry name" value="TOMOSYN, ISOFORM C"/>
    <property type="match status" value="1"/>
</dbReference>
<accession>A0AAV5QSH6</accession>
<keyword evidence="4" id="KW-0677">Repeat</keyword>
<feature type="repeat" description="WD" evidence="5">
    <location>
        <begin position="245"/>
        <end position="286"/>
    </location>
</feature>
<dbReference type="Pfam" id="PF00400">
    <property type="entry name" value="WD40"/>
    <property type="match status" value="2"/>
</dbReference>
<dbReference type="GO" id="GO:0005096">
    <property type="term" value="F:GTPase activator activity"/>
    <property type="evidence" value="ECO:0007669"/>
    <property type="project" value="TreeGrafter"/>
</dbReference>
<evidence type="ECO:0000259" key="7">
    <source>
        <dbReference type="Pfam" id="PF08596"/>
    </source>
</evidence>
<evidence type="ECO:0000256" key="3">
    <source>
        <dbReference type="ARBA" id="ARBA00022574"/>
    </source>
</evidence>
<dbReference type="InterPro" id="IPR001680">
    <property type="entry name" value="WD40_rpt"/>
</dbReference>
<dbReference type="AlphaFoldDB" id="A0AAV5QSH6"/>